<dbReference type="PRINTS" id="PR00502">
    <property type="entry name" value="NUDIXFAMILY"/>
</dbReference>
<sequence length="159" mass="18065">MGPMTDKIDLPYRPCVGLMMLNAEGLVFTGRRIDTEAKAWQMPQGGIDPGEDPQSAALRELKEETGTNNVRILAQTSKPVLYDLPSELLGKVWGGRYRGQSMIWFALRFLGQDAEIDITGPHQEFSTWRWSPPAELPDHIVPFKRPVYEKVLREFSHLL</sequence>
<comment type="cofactor">
    <cofactor evidence="4">
        <name>a divalent metal cation</name>
        <dbReference type="ChEBI" id="CHEBI:60240"/>
    </cofactor>
</comment>
<dbReference type="EMBL" id="BKCM01000011">
    <property type="protein sequence ID" value="GER01539.1"/>
    <property type="molecule type" value="Genomic_DNA"/>
</dbReference>
<evidence type="ECO:0000313" key="6">
    <source>
        <dbReference type="EMBL" id="GEQ97558.1"/>
    </source>
</evidence>
<dbReference type="GO" id="GO:0034432">
    <property type="term" value="F:bis(5'-adenosyl)-pentaphosphatase activity"/>
    <property type="evidence" value="ECO:0007669"/>
    <property type="project" value="TreeGrafter"/>
</dbReference>
<comment type="function">
    <text evidence="4">Accelerates the degradation of transcripts by removing pyrophosphate from the 5'-end of triphosphorylated RNA, leading to a more labile monophosphorylated state that can stimulate subsequent ribonuclease cleavage.</text>
</comment>
<reference evidence="8 9" key="1">
    <citation type="submission" date="2019-09" db="EMBL/GenBank/DDBJ databases">
        <title>NBRP : Genome information of microbial organism related human and environment.</title>
        <authorList>
            <person name="Hattori M."/>
            <person name="Oshima K."/>
            <person name="Inaba H."/>
            <person name="Suda W."/>
            <person name="Sakamoto M."/>
            <person name="Iino T."/>
            <person name="Kitahara M."/>
            <person name="Oshida Y."/>
            <person name="Iida T."/>
            <person name="Kudo T."/>
            <person name="Itoh T."/>
            <person name="Ohkuma M."/>
        </authorList>
    </citation>
    <scope>NUCLEOTIDE SEQUENCE [LARGE SCALE GENOMIC DNA]</scope>
    <source>
        <strain evidence="6 8">Hi-2</strain>
        <strain evidence="7 9">Mie-1</strain>
    </source>
</reference>
<organism evidence="7 9">
    <name type="scientific">Iodidimonas gelatinilytica</name>
    <dbReference type="NCBI Taxonomy" id="1236966"/>
    <lineage>
        <taxon>Bacteria</taxon>
        <taxon>Pseudomonadati</taxon>
        <taxon>Pseudomonadota</taxon>
        <taxon>Alphaproteobacteria</taxon>
        <taxon>Iodidimonadales</taxon>
        <taxon>Iodidimonadaceae</taxon>
        <taxon>Iodidimonas</taxon>
    </lineage>
</organism>
<dbReference type="Pfam" id="PF00293">
    <property type="entry name" value="NUDIX"/>
    <property type="match status" value="1"/>
</dbReference>
<dbReference type="CDD" id="cd03671">
    <property type="entry name" value="NUDIX_Ap4A_hydrolase_plant_like"/>
    <property type="match status" value="1"/>
</dbReference>
<evidence type="ECO:0000256" key="1">
    <source>
        <dbReference type="ARBA" id="ARBA00001936"/>
    </source>
</evidence>
<evidence type="ECO:0000256" key="2">
    <source>
        <dbReference type="ARBA" id="ARBA00001946"/>
    </source>
</evidence>
<dbReference type="InterPro" id="IPR000086">
    <property type="entry name" value="NUDIX_hydrolase_dom"/>
</dbReference>
<dbReference type="Gene3D" id="3.90.79.10">
    <property type="entry name" value="Nucleoside Triphosphate Pyrophosphohydrolase"/>
    <property type="match status" value="1"/>
</dbReference>
<dbReference type="AlphaFoldDB" id="A0A5A7N372"/>
<protein>
    <recommendedName>
        <fullName evidence="4">RNA pyrophosphohydrolase</fullName>
        <ecNumber evidence="4">3.6.1.-</ecNumber>
    </recommendedName>
    <alternativeName>
        <fullName evidence="4">(Di)nucleoside polyphosphate hydrolase</fullName>
    </alternativeName>
</protein>
<dbReference type="InterPro" id="IPR020476">
    <property type="entry name" value="Nudix_hydrolase"/>
</dbReference>
<dbReference type="PANTHER" id="PTHR11839:SF22">
    <property type="entry name" value="NUDIX HYDROLASE 26, CHLOROPLASTIC"/>
    <property type="match status" value="1"/>
</dbReference>
<dbReference type="PANTHER" id="PTHR11839">
    <property type="entry name" value="UDP/ADP-SUGAR PYROPHOSPHATASE"/>
    <property type="match status" value="1"/>
</dbReference>
<feature type="short sequence motif" description="Nudix box" evidence="4">
    <location>
        <begin position="45"/>
        <end position="66"/>
    </location>
</feature>
<dbReference type="HAMAP" id="MF_00298">
    <property type="entry name" value="Nudix_RppH"/>
    <property type="match status" value="1"/>
</dbReference>
<comment type="cofactor">
    <cofactor evidence="2">
        <name>Mg(2+)</name>
        <dbReference type="ChEBI" id="CHEBI:18420"/>
    </cofactor>
</comment>
<dbReference type="SUPFAM" id="SSF55811">
    <property type="entry name" value="Nudix"/>
    <property type="match status" value="1"/>
</dbReference>
<dbReference type="EC" id="3.6.1.-" evidence="4"/>
<dbReference type="EMBL" id="BKCL01000003">
    <property type="protein sequence ID" value="GEQ97558.1"/>
    <property type="molecule type" value="Genomic_DNA"/>
</dbReference>
<gene>
    <name evidence="7" type="primary">ialA</name>
    <name evidence="4" type="synonym">nudH</name>
    <name evidence="4" type="synonym">rppH</name>
    <name evidence="6" type="ORF">JCM17844_11950</name>
    <name evidence="7" type="ORF">JCM17845_21620</name>
</gene>
<evidence type="ECO:0000313" key="8">
    <source>
        <dbReference type="Proteomes" id="UP000322084"/>
    </source>
</evidence>
<accession>A0A5A7N372</accession>
<dbReference type="Proteomes" id="UP000325187">
    <property type="component" value="Unassembled WGS sequence"/>
</dbReference>
<dbReference type="GO" id="GO:0008893">
    <property type="term" value="F:guanosine-3',5'-bis(diphosphate) 3'-diphosphatase activity"/>
    <property type="evidence" value="ECO:0007669"/>
    <property type="project" value="TreeGrafter"/>
</dbReference>
<evidence type="ECO:0000256" key="3">
    <source>
        <dbReference type="ARBA" id="ARBA00022801"/>
    </source>
</evidence>
<proteinExistence type="inferred from homology"/>
<dbReference type="InterPro" id="IPR015797">
    <property type="entry name" value="NUDIX_hydrolase-like_dom_sf"/>
</dbReference>
<name>A0A5A7N372_9PROT</name>
<evidence type="ECO:0000313" key="7">
    <source>
        <dbReference type="EMBL" id="GER01539.1"/>
    </source>
</evidence>
<dbReference type="GO" id="GO:0019693">
    <property type="term" value="P:ribose phosphate metabolic process"/>
    <property type="evidence" value="ECO:0007669"/>
    <property type="project" value="TreeGrafter"/>
</dbReference>
<dbReference type="NCBIfam" id="NF001938">
    <property type="entry name" value="PRK00714.1-5"/>
    <property type="match status" value="1"/>
</dbReference>
<keyword evidence="9" id="KW-1185">Reference proteome</keyword>
<dbReference type="PROSITE" id="PS00893">
    <property type="entry name" value="NUDIX_BOX"/>
    <property type="match status" value="1"/>
</dbReference>
<comment type="cofactor">
    <cofactor evidence="1">
        <name>Mn(2+)</name>
        <dbReference type="ChEBI" id="CHEBI:29035"/>
    </cofactor>
</comment>
<dbReference type="InterPro" id="IPR020084">
    <property type="entry name" value="NUDIX_hydrolase_CS"/>
</dbReference>
<comment type="caution">
    <text evidence="7">The sequence shown here is derived from an EMBL/GenBank/DDBJ whole genome shotgun (WGS) entry which is preliminary data.</text>
</comment>
<feature type="domain" description="Nudix hydrolase" evidence="5">
    <location>
        <begin position="11"/>
        <end position="153"/>
    </location>
</feature>
<evidence type="ECO:0000313" key="9">
    <source>
        <dbReference type="Proteomes" id="UP000325187"/>
    </source>
</evidence>
<comment type="similarity">
    <text evidence="4">Belongs to the Nudix hydrolase family. RppH subfamily.</text>
</comment>
<dbReference type="Proteomes" id="UP000322084">
    <property type="component" value="Unassembled WGS sequence"/>
</dbReference>
<keyword evidence="3 4" id="KW-0378">Hydrolase</keyword>
<dbReference type="InterPro" id="IPR022927">
    <property type="entry name" value="RppH"/>
</dbReference>
<evidence type="ECO:0000256" key="4">
    <source>
        <dbReference type="HAMAP-Rule" id="MF_00298"/>
    </source>
</evidence>
<dbReference type="GO" id="GO:0006753">
    <property type="term" value="P:nucleoside phosphate metabolic process"/>
    <property type="evidence" value="ECO:0007669"/>
    <property type="project" value="TreeGrafter"/>
</dbReference>
<accession>A0A5A7MRG6</accession>
<dbReference type="PROSITE" id="PS51462">
    <property type="entry name" value="NUDIX"/>
    <property type="match status" value="1"/>
</dbReference>
<evidence type="ECO:0000259" key="5">
    <source>
        <dbReference type="PROSITE" id="PS51462"/>
    </source>
</evidence>